<evidence type="ECO:0000259" key="4">
    <source>
        <dbReference type="Pfam" id="PF02517"/>
    </source>
</evidence>
<protein>
    <submittedName>
        <fullName evidence="6">Uncharacterized protein</fullName>
    </submittedName>
</protein>
<name>A0ABD3T086_9LAMI</name>
<accession>A0ABD3T086</accession>
<feature type="region of interest" description="Disordered" evidence="2">
    <location>
        <begin position="539"/>
        <end position="565"/>
    </location>
</feature>
<dbReference type="PANTHER" id="PTHR10794">
    <property type="entry name" value="ABHYDROLASE DOMAIN-CONTAINING PROTEIN"/>
    <property type="match status" value="1"/>
</dbReference>
<feature type="region of interest" description="Disordered" evidence="2">
    <location>
        <begin position="922"/>
        <end position="977"/>
    </location>
</feature>
<feature type="compositionally biased region" description="Polar residues" evidence="2">
    <location>
        <begin position="776"/>
        <end position="789"/>
    </location>
</feature>
<dbReference type="Pfam" id="PF02517">
    <property type="entry name" value="Rce1-like"/>
    <property type="match status" value="1"/>
</dbReference>
<organism evidence="6 7">
    <name type="scientific">Penstemon smallii</name>
    <dbReference type="NCBI Taxonomy" id="265156"/>
    <lineage>
        <taxon>Eukaryota</taxon>
        <taxon>Viridiplantae</taxon>
        <taxon>Streptophyta</taxon>
        <taxon>Embryophyta</taxon>
        <taxon>Tracheophyta</taxon>
        <taxon>Spermatophyta</taxon>
        <taxon>Magnoliopsida</taxon>
        <taxon>eudicotyledons</taxon>
        <taxon>Gunneridae</taxon>
        <taxon>Pentapetalae</taxon>
        <taxon>asterids</taxon>
        <taxon>lamiids</taxon>
        <taxon>Lamiales</taxon>
        <taxon>Plantaginaceae</taxon>
        <taxon>Cheloneae</taxon>
        <taxon>Penstemon</taxon>
    </lineage>
</organism>
<dbReference type="PANTHER" id="PTHR10794:SF92">
    <property type="entry name" value="EMBRYOGENESIS-ASSOCIATED PROTEIN EMB8"/>
    <property type="match status" value="1"/>
</dbReference>
<comment type="similarity">
    <text evidence="1">Belongs to the AB hydrolase superfamily. AB hydrolase 4 family.</text>
</comment>
<keyword evidence="3" id="KW-0812">Transmembrane</keyword>
<keyword evidence="3" id="KW-0472">Membrane</keyword>
<feature type="compositionally biased region" description="Basic and acidic residues" evidence="2">
    <location>
        <begin position="1359"/>
        <end position="1377"/>
    </location>
</feature>
<evidence type="ECO:0000256" key="2">
    <source>
        <dbReference type="SAM" id="MobiDB-lite"/>
    </source>
</evidence>
<dbReference type="Pfam" id="PF24930">
    <property type="entry name" value="DUF7750"/>
    <property type="match status" value="1"/>
</dbReference>
<feature type="region of interest" description="Disordered" evidence="2">
    <location>
        <begin position="1098"/>
        <end position="1117"/>
    </location>
</feature>
<feature type="compositionally biased region" description="Basic and acidic residues" evidence="2">
    <location>
        <begin position="942"/>
        <end position="962"/>
    </location>
</feature>
<dbReference type="SUPFAM" id="SSF53474">
    <property type="entry name" value="alpha/beta-Hydrolases"/>
    <property type="match status" value="1"/>
</dbReference>
<dbReference type="InterPro" id="IPR056652">
    <property type="entry name" value="DUF7750"/>
</dbReference>
<feature type="compositionally biased region" description="Basic and acidic residues" evidence="2">
    <location>
        <begin position="859"/>
        <end position="873"/>
    </location>
</feature>
<sequence length="1750" mass="192508">MSFAIGNAGFLLNTRMPSRHDGRGWKRRRLKPLTIHSYLNPTPSTFETLFQTLLSQFPSANALNYIAPTLGLASGLALYFSSNSSKLITYPYPKDIGEWILFASPTPFNRFVTLRCPSIYFPENELLENVNQKLVKEDRHYVKVESGRMIEQVNSDGEVGEDMYQRICVSTEDGGVVTLDWPANLDLEEERGLDTTVLIVPGTVEGSNEKKIRVFVCEFLRRGVFPVVMNPRGCARSPLTTARYGIRIGKKLQNLVIVPRLFSAADSDDISTAVQFINNKRPWTTLMGVGWGYGANMLTKYLAEFGERTPLTAATSIDNPFDLEETSRSSVHHKDFDRRHTSGLISILQCNKELFQGRGKGFDVKRALSASSIRDFEQSISMVSYGFDNIEDFYAKSSTRDVVGKVKIPLLFIQNYDGTIPLFSVPRGLIAENPYTSLLLCSYSSSCKTMDGSSTLSWCQNLTVEWLTAVELGLLKGRHPLLKDVDFTINPSKSLSLVENDTSSKVGRVDTPLNLTNGHSMYSSLDMFEANDVATGIQSRSTLDKRLPPKSKGLEEEDNGVGQQSSATIDAEIVEEGTNSFDSERGQVIQSAQVVINMLDITMPEILSDEQKKKVLSAVGQGETLIKALQDAVPEDVRGKLTNVVSGILQSQKSDLKIDKLLGHIPDVASRLNSEVLGKIRQSKPNGDEDVLESDQKKNNDPGDGSAKVYHSSDKPSGDVDPENELSENLIKPDDAGNVQSTSKHEIPSPDLEKLNLQDIEKSLKNEQLLKDSNSDVENVSEINSNQEISTHEGPAATKDIVVDQNKLERDSLRGQSDQMEENNQEHDLSTDQNKVSEAYHAEDQTSAPYPASETQMTENERESNQKEEEKGPEPVSSQDTEPPPNFNVSHALDALTGFDDTTQVAVNNVFHVIEGMIDQFEEEKDNENNKSEVNELNGVKELGEGSVSEHLKNNNKSEKARSPKSNISTESDSSDCIVLQDSSVSGNKHNSNSSVTSDTKNVISVMPAARELSAGNLAKKINSGSDKFPSYLTNFPYKDPLYTEYLKTYLHSKMRNAKPLDVDKTSALYLDYIQEEGQWKLLDEEAADSSASADYFTTCEGSHGEDQTGKQSRSKHTDNIIEPSYVVLDSGKPQEQNEELNEMNMMKNNFELSATKFDDSVPFIKSIVLECLNVEVGRRTNAADVEELELKLSRDVEHVANAVSLAAEHGKLHMFKGDVNLPDKIRTLDGENIIKAISSAVQETQYLKKVLPVGVVVGSTLAALRNFFNVAALDGNDAKELALNHVGNSGESIVQVSETETTGNKDKFGSLIGEDEDNRYLKNSKNSEVVVGAVTAALGASALFVHQQTTEANGTLNEHLKDKDNSKEPSKFEKMPESAQNNIVTSLAEKAMSVAGPVVPTKEDGGVDHERLVTMLAELGQKGGLLKLVGKVALLWGGIRGAMSLTDKLMSFLHIDERPLYQRILGFVFLVLLLWSPVIVPLLPSLMQSWATHNPLKVVEFAGIAGLYASIMIMVASWGKKVRKYDDPLLQYGLDLTSLPKFQSFLKGLVGGVILVILIHSVNSSLGCVHLCWPTTLSSSSSEPVLLIKMYGSMLMLVVRGIATATGVAVVEESFFRSWLPQEIAADLGYYQGIIISGFVFALFQRSMWQIPGLWLLSLSLAGARQRSKGSLSLPIGLRTGILASNFILKMGGFLTYEPNFPLWITGGHPLQPFSGVVGFAFTLVLAIILCPKQPFTGEKQPVPSDTKF</sequence>
<dbReference type="InterPro" id="IPR029058">
    <property type="entry name" value="AB_hydrolase_fold"/>
</dbReference>
<evidence type="ECO:0000313" key="6">
    <source>
        <dbReference type="EMBL" id="KAL3830071.1"/>
    </source>
</evidence>
<evidence type="ECO:0000259" key="5">
    <source>
        <dbReference type="Pfam" id="PF24930"/>
    </source>
</evidence>
<evidence type="ECO:0000256" key="1">
    <source>
        <dbReference type="ARBA" id="ARBA00010884"/>
    </source>
</evidence>
<feature type="transmembrane region" description="Helical" evidence="3">
    <location>
        <begin position="1499"/>
        <end position="1520"/>
    </location>
</feature>
<comment type="caution">
    <text evidence="6">The sequence shown here is derived from an EMBL/GenBank/DDBJ whole genome shotgun (WGS) entry which is preliminary data.</text>
</comment>
<feature type="transmembrane region" description="Helical" evidence="3">
    <location>
        <begin position="1631"/>
        <end position="1650"/>
    </location>
</feature>
<gene>
    <name evidence="6" type="ORF">ACJIZ3_018873</name>
</gene>
<feature type="compositionally biased region" description="Basic and acidic residues" evidence="2">
    <location>
        <begin position="743"/>
        <end position="774"/>
    </location>
</feature>
<reference evidence="6 7" key="1">
    <citation type="submission" date="2024-12" db="EMBL/GenBank/DDBJ databases">
        <title>The unique morphological basis and parallel evolutionary history of personate flowers in Penstemon.</title>
        <authorList>
            <person name="Depatie T.H."/>
            <person name="Wessinger C.A."/>
        </authorList>
    </citation>
    <scope>NUCLEOTIDE SEQUENCE [LARGE SCALE GENOMIC DNA]</scope>
    <source>
        <strain evidence="6">WTNN_2</strain>
        <tissue evidence="6">Leaf</tissue>
    </source>
</reference>
<feature type="domain" description="CAAX prenyl protease 2/Lysostaphin resistance protein A-like" evidence="4">
    <location>
        <begin position="1598"/>
        <end position="1679"/>
    </location>
</feature>
<dbReference type="EMBL" id="JBJXBP010000005">
    <property type="protein sequence ID" value="KAL3830071.1"/>
    <property type="molecule type" value="Genomic_DNA"/>
</dbReference>
<feature type="transmembrane region" description="Helical" evidence="3">
    <location>
        <begin position="1465"/>
        <end position="1487"/>
    </location>
</feature>
<feature type="transmembrane region" description="Helical" evidence="3">
    <location>
        <begin position="1550"/>
        <end position="1574"/>
    </location>
</feature>
<feature type="domain" description="DUF7750" evidence="5">
    <location>
        <begin position="586"/>
        <end position="650"/>
    </location>
</feature>
<dbReference type="InterPro" id="IPR050960">
    <property type="entry name" value="AB_hydrolase_4_sf"/>
</dbReference>
<dbReference type="GO" id="GO:0004175">
    <property type="term" value="F:endopeptidase activity"/>
    <property type="evidence" value="ECO:0007669"/>
    <property type="project" value="UniProtKB-ARBA"/>
</dbReference>
<evidence type="ECO:0000313" key="7">
    <source>
        <dbReference type="Proteomes" id="UP001634393"/>
    </source>
</evidence>
<proteinExistence type="inferred from homology"/>
<dbReference type="GO" id="GO:0080120">
    <property type="term" value="P:CAAX-box protein maturation"/>
    <property type="evidence" value="ECO:0007669"/>
    <property type="project" value="UniProtKB-ARBA"/>
</dbReference>
<keyword evidence="3" id="KW-1133">Transmembrane helix</keyword>
<dbReference type="InterPro" id="IPR003675">
    <property type="entry name" value="Rce1/LyrA-like_dom"/>
</dbReference>
<dbReference type="Gene3D" id="3.40.50.1820">
    <property type="entry name" value="alpha/beta hydrolase"/>
    <property type="match status" value="1"/>
</dbReference>
<dbReference type="Proteomes" id="UP001634393">
    <property type="component" value="Unassembled WGS sequence"/>
</dbReference>
<evidence type="ECO:0000256" key="3">
    <source>
        <dbReference type="SAM" id="Phobius"/>
    </source>
</evidence>
<feature type="region of interest" description="Disordered" evidence="2">
    <location>
        <begin position="680"/>
        <end position="891"/>
    </location>
</feature>
<keyword evidence="7" id="KW-1185">Reference proteome</keyword>
<feature type="compositionally biased region" description="Polar residues" evidence="2">
    <location>
        <begin position="845"/>
        <end position="858"/>
    </location>
</feature>
<feature type="transmembrane region" description="Helical" evidence="3">
    <location>
        <begin position="1586"/>
        <end position="1611"/>
    </location>
</feature>
<feature type="transmembrane region" description="Helical" evidence="3">
    <location>
        <begin position="1712"/>
        <end position="1732"/>
    </location>
</feature>
<feature type="region of interest" description="Disordered" evidence="2">
    <location>
        <begin position="1355"/>
        <end position="1378"/>
    </location>
</feature>
<feature type="transmembrane region" description="Helical" evidence="3">
    <location>
        <begin position="1671"/>
        <end position="1692"/>
    </location>
</feature>